<accession>A0AAE1BBJ9</accession>
<dbReference type="PANTHER" id="PTHR13354:SF11">
    <property type="entry name" value="LYSINE-SPECIFIC DEMETHYLASE 9"/>
    <property type="match status" value="1"/>
</dbReference>
<dbReference type="PANTHER" id="PTHR13354">
    <property type="entry name" value="ROUND SPERMATID BASIC PROTEIN 1"/>
    <property type="match status" value="1"/>
</dbReference>
<feature type="compositionally biased region" description="Basic and acidic residues" evidence="2">
    <location>
        <begin position="1284"/>
        <end position="1336"/>
    </location>
</feature>
<evidence type="ECO:0000256" key="2">
    <source>
        <dbReference type="SAM" id="MobiDB-lite"/>
    </source>
</evidence>
<evidence type="ECO:0000313" key="3">
    <source>
        <dbReference type="EMBL" id="KAK3803122.1"/>
    </source>
</evidence>
<feature type="compositionally biased region" description="Basic and acidic residues" evidence="2">
    <location>
        <begin position="1386"/>
        <end position="1401"/>
    </location>
</feature>
<evidence type="ECO:0000313" key="4">
    <source>
        <dbReference type="Proteomes" id="UP001283361"/>
    </source>
</evidence>
<feature type="compositionally biased region" description="Polar residues" evidence="2">
    <location>
        <begin position="1635"/>
        <end position="1648"/>
    </location>
</feature>
<comment type="similarity">
    <text evidence="1">Belongs to the round spermatid basic protein 1 family.</text>
</comment>
<feature type="region of interest" description="Disordered" evidence="2">
    <location>
        <begin position="319"/>
        <end position="365"/>
    </location>
</feature>
<feature type="compositionally biased region" description="Basic and acidic residues" evidence="2">
    <location>
        <begin position="1657"/>
        <end position="1667"/>
    </location>
</feature>
<feature type="compositionally biased region" description="Basic residues" evidence="2">
    <location>
        <begin position="339"/>
        <end position="364"/>
    </location>
</feature>
<protein>
    <recommendedName>
        <fullName evidence="5">Round spermatid basic protein 1-like protein</fullName>
    </recommendedName>
</protein>
<evidence type="ECO:0008006" key="5">
    <source>
        <dbReference type="Google" id="ProtNLM"/>
    </source>
</evidence>
<feature type="compositionally biased region" description="Basic and acidic residues" evidence="2">
    <location>
        <begin position="1547"/>
        <end position="1598"/>
    </location>
</feature>
<feature type="compositionally biased region" description="Low complexity" evidence="2">
    <location>
        <begin position="328"/>
        <end position="338"/>
    </location>
</feature>
<gene>
    <name evidence="3" type="ORF">RRG08_028041</name>
</gene>
<proteinExistence type="inferred from homology"/>
<organism evidence="3 4">
    <name type="scientific">Elysia crispata</name>
    <name type="common">lettuce slug</name>
    <dbReference type="NCBI Taxonomy" id="231223"/>
    <lineage>
        <taxon>Eukaryota</taxon>
        <taxon>Metazoa</taxon>
        <taxon>Spiralia</taxon>
        <taxon>Lophotrochozoa</taxon>
        <taxon>Mollusca</taxon>
        <taxon>Gastropoda</taxon>
        <taxon>Heterobranchia</taxon>
        <taxon>Euthyneura</taxon>
        <taxon>Panpulmonata</taxon>
        <taxon>Sacoglossa</taxon>
        <taxon>Placobranchoidea</taxon>
        <taxon>Plakobranchidae</taxon>
        <taxon>Elysia</taxon>
    </lineage>
</organism>
<name>A0AAE1BBJ9_9GAST</name>
<dbReference type="InterPro" id="IPR026306">
    <property type="entry name" value="RSBN1/Dpy-2/CEP530"/>
</dbReference>
<dbReference type="GO" id="GO:0005634">
    <property type="term" value="C:nucleus"/>
    <property type="evidence" value="ECO:0007669"/>
    <property type="project" value="InterPro"/>
</dbReference>
<feature type="compositionally biased region" description="Basic and acidic residues" evidence="2">
    <location>
        <begin position="1615"/>
        <end position="1627"/>
    </location>
</feature>
<feature type="compositionally biased region" description="Basic and acidic residues" evidence="2">
    <location>
        <begin position="1486"/>
        <end position="1520"/>
    </location>
</feature>
<reference evidence="3" key="1">
    <citation type="journal article" date="2023" name="G3 (Bethesda)">
        <title>A reference genome for the long-term kleptoplast-retaining sea slug Elysia crispata morphotype clarki.</title>
        <authorList>
            <person name="Eastman K.E."/>
            <person name="Pendleton A.L."/>
            <person name="Shaikh M.A."/>
            <person name="Suttiyut T."/>
            <person name="Ogas R."/>
            <person name="Tomko P."/>
            <person name="Gavelis G."/>
            <person name="Widhalm J.R."/>
            <person name="Wisecaver J.H."/>
        </authorList>
    </citation>
    <scope>NUCLEOTIDE SEQUENCE</scope>
    <source>
        <strain evidence="3">ECLA1</strain>
    </source>
</reference>
<dbReference type="Proteomes" id="UP001283361">
    <property type="component" value="Unassembled WGS sequence"/>
</dbReference>
<feature type="region of interest" description="Disordered" evidence="2">
    <location>
        <begin position="640"/>
        <end position="761"/>
    </location>
</feature>
<feature type="compositionally biased region" description="Low complexity" evidence="2">
    <location>
        <begin position="531"/>
        <end position="540"/>
    </location>
</feature>
<sequence length="1791" mass="199089">MAEDQNSLQSIGIQNKLDCCSMSEMNEMLLNGNQELNKSFAESESRSCESSVRVDGNDKVTDICSQKTNVEMQQETVANDVITYESRSNKSSVSRISPSLIKDETATGDSDPGILRIENLDEADSVKTEDNADLINLDSTHSEQTLGLNQTDLGDPNAIGNMSADCESSCAKVSKPLKLVIPISKPTTHVEAYDCTSTKYKGNSPSSATFSETSPISGSDKKRKRIQHDYRRLSSSGYVDDYETGKDNRFTSPTEADILPISPGRNYKNISPQTKPATLELNANSKSVSTSQIGENWNDLKNLKTETVDPWKKISMRSEAELGKISPSSSGSGSSSTSSHKHHNHHHHHHHHHHDHKKHHKKHDAHNLYSTSERELLQISPLKIVIRDPLKATGAISVFKEEVRPELSGNIAVETDSVISNQVLLNVEEKNLSNHVSETENEVKTVIKIECNGKALKTNAPVLENPQSHSDLKCENVDADINSTRENLDFAVPVNKECDLNSPPTYQLAEVAMKATVADSVMYGGEDIKIESNNSSTTNRSELENIPKSDLNNMDIQEKTEAANSFPTNKDRSDIIELNSCDKRQNNQSNTVTSCDISNSLSLFKNDNQEHSIKLLENGIANRGPSASSDTSAATVENLKSDEPFKHPYNSPSKDTSSHRASALASTSTSKHKSSLTVSSSSNSSYSKSSHHSTHKDKASHHSSKSHSSGRSSSSSSSSNHHNASSKSHRDHRSSSSSSSRSSKSRESRGVQVNLGKEYAQGRKEDILSGNIHHNSNKDMIFKWQHSMSHIESLTRIGLNTQHSQFPVLPKFCKYVHIEKYSNGGAFVVHSYHSELAELCKSDMEEFVNHYFDLVFGEPVEGESRCVMGIVHGAASPMPDFLDYLVETDPNLSVKTGSKGKSDIETTTISKFREQIDQSFKGGVFRGGGLDQISLVGTVNEETGSYFPDMLDKLESDPFIRAVTPWGRFSKEKMKSRKESDDGPILWTRPGEQMIPPAEMPKSPTKRKRGANELKNLHYLPRSSEPREFLFEDRTRCHADHVDHGPDRMTTAAVGMLKAVHKKNGESDDDSNPPEGRIVKDVICFHPADFNQLTQLLQLDLHEPPVSQCVAWVEEAKLNQLRREGMRYARITLRDNDIYFIPRNVIHQFRSVSAVTSIAWHVRLKMYYKHLFTEMEDNAQEIGNMEKESQLDEKIVSSDVQNEEQKIENSVSQEGQRKTPNPDKCPSYNTPTKMVPGVDPSDHTIPIKMPSYDASQKTPIKAQTEDGLAKIKTPSKMPTCSDGESAKVSHGDHINSEKKKEYPLVKAEKKIERVKERGVSNKKNSMDKFVESDSKLKEKHKVVKKEQSHEHAKQEKHSGEVKKPKLERDYDKKLKDPKISSMRKPALKESSDVDKKSDGGKEKHHSKSEKEKSSVSKSFHQHHKTSQEHKDKKALSDHNKSDGERKKEKEGKSVKLSQHEADDKTKKSRPGENIKKLDTTCNSHKSSSEKSKEKSSKEKAEEPISKDKHSKDKRKDDRHLKVSSGSSSKSYPSGELKLSLSKKATHSHVEKIKSHSSDRHKSSSSLTKDKKKTEERKGKDASGKSHSFKSDAGSREPVHITVPVNETSNPVLCTKEVKGEQVREQNTKELPMINTHYSSNSSCQSNLEDSMASKLNDVGKEQSKSEVDTGEDLPNSVLAKTEVSSSEDGCLLVAQQQEQMEMVSNVVAPDESENLKPVEEQKVENDNFSLSDGLCQDEISENPRASAARSPGPDVVVSDANAGFTLKRKLSGTEEDVAVQTKVCKLDPPKE</sequence>
<feature type="region of interest" description="Disordered" evidence="2">
    <location>
        <begin position="243"/>
        <end position="272"/>
    </location>
</feature>
<feature type="region of interest" description="Disordered" evidence="2">
    <location>
        <begin position="973"/>
        <end position="1008"/>
    </location>
</feature>
<feature type="compositionally biased region" description="Basic and acidic residues" evidence="2">
    <location>
        <begin position="1344"/>
        <end position="1378"/>
    </location>
</feature>
<feature type="compositionally biased region" description="Low complexity" evidence="2">
    <location>
        <begin position="659"/>
        <end position="688"/>
    </location>
</feature>
<feature type="compositionally biased region" description="Basic residues" evidence="2">
    <location>
        <begin position="689"/>
        <end position="705"/>
    </location>
</feature>
<comment type="caution">
    <text evidence="3">The sequence shown here is derived from an EMBL/GenBank/DDBJ whole genome shotgun (WGS) entry which is preliminary data.</text>
</comment>
<feature type="region of interest" description="Disordered" evidence="2">
    <location>
        <begin position="200"/>
        <end position="227"/>
    </location>
</feature>
<feature type="region of interest" description="Disordered" evidence="2">
    <location>
        <begin position="1188"/>
        <end position="1239"/>
    </location>
</feature>
<feature type="compositionally biased region" description="Low complexity" evidence="2">
    <location>
        <begin position="706"/>
        <end position="726"/>
    </location>
</feature>
<evidence type="ECO:0000256" key="1">
    <source>
        <dbReference type="ARBA" id="ARBA00010560"/>
    </source>
</evidence>
<dbReference type="EMBL" id="JAWDGP010000188">
    <property type="protein sequence ID" value="KAK3803122.1"/>
    <property type="molecule type" value="Genomic_DNA"/>
</dbReference>
<feature type="compositionally biased region" description="Low complexity" evidence="2">
    <location>
        <begin position="1523"/>
        <end position="1533"/>
    </location>
</feature>
<feature type="compositionally biased region" description="Basic and acidic residues" evidence="2">
    <location>
        <begin position="1425"/>
        <end position="1478"/>
    </location>
</feature>
<keyword evidence="4" id="KW-1185">Reference proteome</keyword>
<feature type="compositionally biased region" description="Polar residues" evidence="2">
    <location>
        <begin position="200"/>
        <end position="217"/>
    </location>
</feature>
<feature type="region of interest" description="Disordered" evidence="2">
    <location>
        <begin position="1272"/>
        <end position="1684"/>
    </location>
</feature>
<feature type="region of interest" description="Disordered" evidence="2">
    <location>
        <begin position="530"/>
        <end position="552"/>
    </location>
</feature>